<dbReference type="EMBL" id="QORN01000001">
    <property type="protein sequence ID" value="MBD5805543.1"/>
    <property type="molecule type" value="Genomic_DNA"/>
</dbReference>
<reference evidence="1 2" key="1">
    <citation type="submission" date="2018-07" db="EMBL/GenBank/DDBJ databases">
        <title>Phylogenomic Insights into understanding Host Adaptation of Lactobacillus reuteri by a novel species, Lactobacillus spp. M31.</title>
        <authorList>
            <person name="Sharma S."/>
            <person name="Patil P."/>
            <person name="Korpole S."/>
            <person name="Patil P.B."/>
        </authorList>
    </citation>
    <scope>NUCLEOTIDE SEQUENCE [LARGE SCALE GENOMIC DNA]</scope>
    <source>
        <strain evidence="1 2">M31</strain>
    </source>
</reference>
<organism evidence="1 2">
    <name type="scientific">Limosilactobacillus walteri</name>
    <dbReference type="NCBI Taxonomy" id="2268022"/>
    <lineage>
        <taxon>Bacteria</taxon>
        <taxon>Bacillati</taxon>
        <taxon>Bacillota</taxon>
        <taxon>Bacilli</taxon>
        <taxon>Lactobacillales</taxon>
        <taxon>Lactobacillaceae</taxon>
        <taxon>Limosilactobacillus</taxon>
    </lineage>
</organism>
<dbReference type="RefSeq" id="WP_153930837.1">
    <property type="nucleotide sequence ID" value="NZ_QORN01000001.1"/>
</dbReference>
<comment type="caution">
    <text evidence="1">The sequence shown here is derived from an EMBL/GenBank/DDBJ whole genome shotgun (WGS) entry which is preliminary data.</text>
</comment>
<name>A0ABR8P5I8_9LACO</name>
<protein>
    <submittedName>
        <fullName evidence="1">Uncharacterized protein</fullName>
    </submittedName>
</protein>
<evidence type="ECO:0000313" key="2">
    <source>
        <dbReference type="Proteomes" id="UP000704341"/>
    </source>
</evidence>
<dbReference type="Proteomes" id="UP000704341">
    <property type="component" value="Unassembled WGS sequence"/>
</dbReference>
<keyword evidence="2" id="KW-1185">Reference proteome</keyword>
<gene>
    <name evidence="1" type="ORF">DTK66_00200</name>
</gene>
<accession>A0ABR8P5I8</accession>
<proteinExistence type="predicted"/>
<sequence length="59" mass="6941">MNENQQWAHEEIMTLIKKSPTYEDQAFYRALNQLMNKQAQRLENASGELDGRSWADKLV</sequence>
<evidence type="ECO:0000313" key="1">
    <source>
        <dbReference type="EMBL" id="MBD5805543.1"/>
    </source>
</evidence>